<dbReference type="PROSITE" id="PS00166">
    <property type="entry name" value="ENOYL_COA_HYDRATASE"/>
    <property type="match status" value="1"/>
</dbReference>
<name>A0A2J6S5L5_HYAVF</name>
<dbReference type="OrthoDB" id="2139957at2759"/>
<dbReference type="PANTHER" id="PTHR43802">
    <property type="entry name" value="ENOYL-COA HYDRATASE"/>
    <property type="match status" value="1"/>
</dbReference>
<organism evidence="3 4">
    <name type="scientific">Hyaloscypha variabilis (strain UAMH 11265 / GT02V1 / F)</name>
    <name type="common">Meliniomyces variabilis</name>
    <dbReference type="NCBI Taxonomy" id="1149755"/>
    <lineage>
        <taxon>Eukaryota</taxon>
        <taxon>Fungi</taxon>
        <taxon>Dikarya</taxon>
        <taxon>Ascomycota</taxon>
        <taxon>Pezizomycotina</taxon>
        <taxon>Leotiomycetes</taxon>
        <taxon>Helotiales</taxon>
        <taxon>Hyaloscyphaceae</taxon>
        <taxon>Hyaloscypha</taxon>
        <taxon>Hyaloscypha variabilis</taxon>
    </lineage>
</organism>
<dbReference type="Proteomes" id="UP000235786">
    <property type="component" value="Unassembled WGS sequence"/>
</dbReference>
<dbReference type="Pfam" id="PF00378">
    <property type="entry name" value="ECH_1"/>
    <property type="match status" value="1"/>
</dbReference>
<evidence type="ECO:0000256" key="2">
    <source>
        <dbReference type="RuleBase" id="RU003707"/>
    </source>
</evidence>
<sequence>MTSPPPETTICSLSFPTPSILLVTLTRTKELNTIPNHGHWELERIWNWMDGNPDLLVGIFTGSGRAFCTGADLREWVKIPKEQKGLLPPTGFCGISMRHGKKPILAAVNGLAVGGGVEALINCDMVICSHSSVLSLPDVRVGLSLLGGTLPLLVRKIGRGRATDMVLTGRNVGAEEALRWGLVDRVVEDPVDEAVKIAKMIAENSPDGVWASREGIFLGLGEKGSFEAGKEFQSRYWAPFLREGKNSEEGIKAFVERRKPNWDRNWDKSKL</sequence>
<proteinExistence type="inferred from homology"/>
<keyword evidence="4" id="KW-1185">Reference proteome</keyword>
<dbReference type="PANTHER" id="PTHR43802:SF1">
    <property type="entry name" value="IP11341P-RELATED"/>
    <property type="match status" value="1"/>
</dbReference>
<dbReference type="Gene3D" id="3.90.226.10">
    <property type="entry name" value="2-enoyl-CoA Hydratase, Chain A, domain 1"/>
    <property type="match status" value="1"/>
</dbReference>
<dbReference type="STRING" id="1149755.A0A2J6S5L5"/>
<protein>
    <submittedName>
        <fullName evidence="3">ClpP/crotonase</fullName>
    </submittedName>
</protein>
<dbReference type="InterPro" id="IPR029045">
    <property type="entry name" value="ClpP/crotonase-like_dom_sf"/>
</dbReference>
<dbReference type="EMBL" id="KZ613939">
    <property type="protein sequence ID" value="PMD46063.1"/>
    <property type="molecule type" value="Genomic_DNA"/>
</dbReference>
<gene>
    <name evidence="3" type="ORF">L207DRAFT_628676</name>
</gene>
<dbReference type="SUPFAM" id="SSF52096">
    <property type="entry name" value="ClpP/crotonase"/>
    <property type="match status" value="1"/>
</dbReference>
<dbReference type="AlphaFoldDB" id="A0A2J6S5L5"/>
<evidence type="ECO:0000256" key="1">
    <source>
        <dbReference type="ARBA" id="ARBA00005254"/>
    </source>
</evidence>
<comment type="similarity">
    <text evidence="1 2">Belongs to the enoyl-CoA hydratase/isomerase family.</text>
</comment>
<accession>A0A2J6S5L5</accession>
<reference evidence="3 4" key="1">
    <citation type="submission" date="2016-04" db="EMBL/GenBank/DDBJ databases">
        <title>A degradative enzymes factory behind the ericoid mycorrhizal symbiosis.</title>
        <authorList>
            <consortium name="DOE Joint Genome Institute"/>
            <person name="Martino E."/>
            <person name="Morin E."/>
            <person name="Grelet G."/>
            <person name="Kuo A."/>
            <person name="Kohler A."/>
            <person name="Daghino S."/>
            <person name="Barry K."/>
            <person name="Choi C."/>
            <person name="Cichocki N."/>
            <person name="Clum A."/>
            <person name="Copeland A."/>
            <person name="Hainaut M."/>
            <person name="Haridas S."/>
            <person name="Labutti K."/>
            <person name="Lindquist E."/>
            <person name="Lipzen A."/>
            <person name="Khouja H.-R."/>
            <person name="Murat C."/>
            <person name="Ohm R."/>
            <person name="Olson A."/>
            <person name="Spatafora J."/>
            <person name="Veneault-Fourrey C."/>
            <person name="Henrissat B."/>
            <person name="Grigoriev I."/>
            <person name="Martin F."/>
            <person name="Perotto S."/>
        </authorList>
    </citation>
    <scope>NUCLEOTIDE SEQUENCE [LARGE SCALE GENOMIC DNA]</scope>
    <source>
        <strain evidence="3 4">F</strain>
    </source>
</reference>
<dbReference type="CDD" id="cd06558">
    <property type="entry name" value="crotonase-like"/>
    <property type="match status" value="1"/>
</dbReference>
<evidence type="ECO:0000313" key="3">
    <source>
        <dbReference type="EMBL" id="PMD46063.1"/>
    </source>
</evidence>
<evidence type="ECO:0000313" key="4">
    <source>
        <dbReference type="Proteomes" id="UP000235786"/>
    </source>
</evidence>
<dbReference type="InterPro" id="IPR001753">
    <property type="entry name" value="Enoyl-CoA_hydra/iso"/>
</dbReference>
<dbReference type="InterPro" id="IPR018376">
    <property type="entry name" value="Enoyl-CoA_hyd/isom_CS"/>
</dbReference>
<dbReference type="GO" id="GO:0003824">
    <property type="term" value="F:catalytic activity"/>
    <property type="evidence" value="ECO:0007669"/>
    <property type="project" value="InterPro"/>
</dbReference>